<evidence type="ECO:0000256" key="1">
    <source>
        <dbReference type="SAM" id="MobiDB-lite"/>
    </source>
</evidence>
<gene>
    <name evidence="2" type="ORF">CHS0354_032924</name>
</gene>
<evidence type="ECO:0000313" key="3">
    <source>
        <dbReference type="Proteomes" id="UP001195483"/>
    </source>
</evidence>
<reference evidence="2" key="3">
    <citation type="submission" date="2023-05" db="EMBL/GenBank/DDBJ databases">
        <authorList>
            <person name="Smith C.H."/>
        </authorList>
    </citation>
    <scope>NUCLEOTIDE SEQUENCE</scope>
    <source>
        <strain evidence="2">CHS0354</strain>
        <tissue evidence="2">Mantle</tissue>
    </source>
</reference>
<reference evidence="2" key="1">
    <citation type="journal article" date="2021" name="Genome Biol. Evol.">
        <title>A High-Quality Reference Genome for a Parasitic Bivalve with Doubly Uniparental Inheritance (Bivalvia: Unionida).</title>
        <authorList>
            <person name="Smith C.H."/>
        </authorList>
    </citation>
    <scope>NUCLEOTIDE SEQUENCE</scope>
    <source>
        <strain evidence="2">CHS0354</strain>
    </source>
</reference>
<feature type="region of interest" description="Disordered" evidence="1">
    <location>
        <begin position="47"/>
        <end position="70"/>
    </location>
</feature>
<accession>A0AAE0RWJ0</accession>
<organism evidence="2 3">
    <name type="scientific">Potamilus streckersoni</name>
    <dbReference type="NCBI Taxonomy" id="2493646"/>
    <lineage>
        <taxon>Eukaryota</taxon>
        <taxon>Metazoa</taxon>
        <taxon>Spiralia</taxon>
        <taxon>Lophotrochozoa</taxon>
        <taxon>Mollusca</taxon>
        <taxon>Bivalvia</taxon>
        <taxon>Autobranchia</taxon>
        <taxon>Heteroconchia</taxon>
        <taxon>Palaeoheterodonta</taxon>
        <taxon>Unionida</taxon>
        <taxon>Unionoidea</taxon>
        <taxon>Unionidae</taxon>
        <taxon>Ambleminae</taxon>
        <taxon>Lampsilini</taxon>
        <taxon>Potamilus</taxon>
    </lineage>
</organism>
<dbReference type="Proteomes" id="UP001195483">
    <property type="component" value="Unassembled WGS sequence"/>
</dbReference>
<proteinExistence type="predicted"/>
<evidence type="ECO:0000313" key="2">
    <source>
        <dbReference type="EMBL" id="KAK3580863.1"/>
    </source>
</evidence>
<dbReference type="AlphaFoldDB" id="A0AAE0RWJ0"/>
<sequence>MPFFMLLCFRFFFNYFKTDRKRIKRKTAQRKREAEDEIRLSIFSNGASSKSSNWHASEISQNGQSGVQNSEMNDIANHSTFRFDDKQGIENKNFTHLQAESTGTYLDRAGEKRDPFSQLSTKCTAMHKVSRRNSYKKAVEQNSLITDDPLPCASFRPILSICDYDNQSTGAFENKAFNSNDT</sequence>
<reference evidence="2" key="2">
    <citation type="journal article" date="2021" name="Genome Biol. Evol.">
        <title>Developing a high-quality reference genome for a parasitic bivalve with doubly uniparental inheritance (Bivalvia: Unionida).</title>
        <authorList>
            <person name="Smith C.H."/>
        </authorList>
    </citation>
    <scope>NUCLEOTIDE SEQUENCE</scope>
    <source>
        <strain evidence="2">CHS0354</strain>
        <tissue evidence="2">Mantle</tissue>
    </source>
</reference>
<name>A0AAE0RWJ0_9BIVA</name>
<protein>
    <submittedName>
        <fullName evidence="2">Uncharacterized protein</fullName>
    </submittedName>
</protein>
<dbReference type="EMBL" id="JAEAOA010001939">
    <property type="protein sequence ID" value="KAK3580863.1"/>
    <property type="molecule type" value="Genomic_DNA"/>
</dbReference>
<keyword evidence="3" id="KW-1185">Reference proteome</keyword>
<comment type="caution">
    <text evidence="2">The sequence shown here is derived from an EMBL/GenBank/DDBJ whole genome shotgun (WGS) entry which is preliminary data.</text>
</comment>